<dbReference type="InterPro" id="IPR005225">
    <property type="entry name" value="Small_GTP-bd"/>
</dbReference>
<reference evidence="3 4" key="1">
    <citation type="submission" date="2019-02" db="EMBL/GenBank/DDBJ databases">
        <title>Deep-cultivation of Planctomycetes and their phenomic and genomic characterization uncovers novel biology.</title>
        <authorList>
            <person name="Wiegand S."/>
            <person name="Jogler M."/>
            <person name="Boedeker C."/>
            <person name="Pinto D."/>
            <person name="Vollmers J."/>
            <person name="Rivas-Marin E."/>
            <person name="Kohn T."/>
            <person name="Peeters S.H."/>
            <person name="Heuer A."/>
            <person name="Rast P."/>
            <person name="Oberbeckmann S."/>
            <person name="Bunk B."/>
            <person name="Jeske O."/>
            <person name="Meyerdierks A."/>
            <person name="Storesund J.E."/>
            <person name="Kallscheuer N."/>
            <person name="Luecker S."/>
            <person name="Lage O.M."/>
            <person name="Pohl T."/>
            <person name="Merkel B.J."/>
            <person name="Hornburger P."/>
            <person name="Mueller R.-W."/>
            <person name="Bruemmer F."/>
            <person name="Labrenz M."/>
            <person name="Spormann A.M."/>
            <person name="Op Den Camp H."/>
            <person name="Overmann J."/>
            <person name="Amann R."/>
            <person name="Jetten M.S.M."/>
            <person name="Mascher T."/>
            <person name="Medema M.H."/>
            <person name="Devos D.P."/>
            <person name="Kaster A.-K."/>
            <person name="Ovreas L."/>
            <person name="Rohde M."/>
            <person name="Galperin M.Y."/>
            <person name="Jogler C."/>
        </authorList>
    </citation>
    <scope>NUCLEOTIDE SEQUENCE [LARGE SCALE GENOMIC DNA]</scope>
    <source>
        <strain evidence="3 4">Pla108</strain>
    </source>
</reference>
<dbReference type="InterPro" id="IPR006073">
    <property type="entry name" value="GTP-bd"/>
</dbReference>
<evidence type="ECO:0000259" key="2">
    <source>
        <dbReference type="Pfam" id="PF10396"/>
    </source>
</evidence>
<dbReference type="OrthoDB" id="9805918at2"/>
<dbReference type="GO" id="GO:0005525">
    <property type="term" value="F:GTP binding"/>
    <property type="evidence" value="ECO:0007669"/>
    <property type="project" value="InterPro"/>
</dbReference>
<dbReference type="GO" id="GO:0002098">
    <property type="term" value="P:tRNA wobble uridine modification"/>
    <property type="evidence" value="ECO:0007669"/>
    <property type="project" value="TreeGrafter"/>
</dbReference>
<dbReference type="EMBL" id="SJPR01000001">
    <property type="protein sequence ID" value="TWT99801.1"/>
    <property type="molecule type" value="Genomic_DNA"/>
</dbReference>
<name>A0A5C6AL98_9BACT</name>
<dbReference type="PANTHER" id="PTHR42714:SF2">
    <property type="entry name" value="TRNA MODIFICATION GTPASE GTPBP3, MITOCHONDRIAL"/>
    <property type="match status" value="1"/>
</dbReference>
<dbReference type="NCBIfam" id="TIGR00231">
    <property type="entry name" value="small_GTP"/>
    <property type="match status" value="1"/>
</dbReference>
<sequence>MTRVCRLTPAGRGAIAVVEVTGADAVRLVDSWFGGAHPLTTAPINAIRFGSWRRPHADTPGEELVAVRTATDRVEVHCHGGVAAAAAIVASLVSDGAVETKPSPASLADELQDALANAPTERVAGVLLDQVNGSLDAALRSLISLLDAGDATQAGALIDDLLSRERLGRRLTQPWRIVIAGAPNVGKSSLVNALVGFDRAIVYDLPGTTRDVVTATTAVSGWPVTLADTAGVRATDNVIEAAGVELARATLRSADIVVVVREAAAFASPEALELRDSLLAEATVNAAVIEVASKADLNPRSDSIPSEVIATDAPNGIGVDRLLATIERAIGVGDPPHGVAVIVGRWRYERLRSIRRHLLDGEIATAAAAAPALLAPELL</sequence>
<dbReference type="Gene3D" id="1.20.120.430">
    <property type="entry name" value="tRNA modification GTPase MnmE domain 2"/>
    <property type="match status" value="1"/>
</dbReference>
<proteinExistence type="predicted"/>
<dbReference type="InterPro" id="IPR027266">
    <property type="entry name" value="TrmE/GcvT-like"/>
</dbReference>
<dbReference type="GO" id="GO:0005829">
    <property type="term" value="C:cytosol"/>
    <property type="evidence" value="ECO:0007669"/>
    <property type="project" value="TreeGrafter"/>
</dbReference>
<dbReference type="AlphaFoldDB" id="A0A5C6AL98"/>
<protein>
    <submittedName>
        <fullName evidence="3">tRNA modification GTPase MnmE</fullName>
        <ecNumber evidence="3">3.6.-.-</ecNumber>
    </submittedName>
</protein>
<organism evidence="3 4">
    <name type="scientific">Botrimarina colliarenosi</name>
    <dbReference type="NCBI Taxonomy" id="2528001"/>
    <lineage>
        <taxon>Bacteria</taxon>
        <taxon>Pseudomonadati</taxon>
        <taxon>Planctomycetota</taxon>
        <taxon>Planctomycetia</taxon>
        <taxon>Pirellulales</taxon>
        <taxon>Lacipirellulaceae</taxon>
        <taxon>Botrimarina</taxon>
    </lineage>
</organism>
<accession>A0A5C6AL98</accession>
<dbReference type="GO" id="GO:0016787">
    <property type="term" value="F:hydrolase activity"/>
    <property type="evidence" value="ECO:0007669"/>
    <property type="project" value="UniProtKB-KW"/>
</dbReference>
<dbReference type="InterPro" id="IPR027368">
    <property type="entry name" value="MnmE_dom2"/>
</dbReference>
<feature type="domain" description="GTP-binding protein TrmE N-terminal" evidence="2">
    <location>
        <begin position="7"/>
        <end position="98"/>
    </location>
</feature>
<dbReference type="GO" id="GO:0030488">
    <property type="term" value="P:tRNA methylation"/>
    <property type="evidence" value="ECO:0007669"/>
    <property type="project" value="TreeGrafter"/>
</dbReference>
<dbReference type="SUPFAM" id="SSF52540">
    <property type="entry name" value="P-loop containing nucleoside triphosphate hydrolases"/>
    <property type="match status" value="1"/>
</dbReference>
<dbReference type="Gene3D" id="3.30.1360.120">
    <property type="entry name" value="Probable tRNA modification gtpase trme, domain 1"/>
    <property type="match status" value="1"/>
</dbReference>
<dbReference type="Proteomes" id="UP000317421">
    <property type="component" value="Unassembled WGS sequence"/>
</dbReference>
<dbReference type="InterPro" id="IPR027417">
    <property type="entry name" value="P-loop_NTPase"/>
</dbReference>
<evidence type="ECO:0000313" key="4">
    <source>
        <dbReference type="Proteomes" id="UP000317421"/>
    </source>
</evidence>
<dbReference type="InterPro" id="IPR018948">
    <property type="entry name" value="GTP-bd_TrmE_N"/>
</dbReference>
<evidence type="ECO:0000313" key="3">
    <source>
        <dbReference type="EMBL" id="TWT99801.1"/>
    </source>
</evidence>
<dbReference type="InterPro" id="IPR031168">
    <property type="entry name" value="G_TrmE"/>
</dbReference>
<dbReference type="RefSeq" id="WP_146443109.1">
    <property type="nucleotide sequence ID" value="NZ_SJPR01000001.1"/>
</dbReference>
<dbReference type="Pfam" id="PF10396">
    <property type="entry name" value="TrmE_N"/>
    <property type="match status" value="1"/>
</dbReference>
<keyword evidence="4" id="KW-1185">Reference proteome</keyword>
<dbReference type="CDD" id="cd04164">
    <property type="entry name" value="trmE"/>
    <property type="match status" value="1"/>
</dbReference>
<dbReference type="Gene3D" id="3.40.50.300">
    <property type="entry name" value="P-loop containing nucleotide triphosphate hydrolases"/>
    <property type="match status" value="1"/>
</dbReference>
<dbReference type="PANTHER" id="PTHR42714">
    <property type="entry name" value="TRNA MODIFICATION GTPASE GTPBP3"/>
    <property type="match status" value="1"/>
</dbReference>
<comment type="caution">
    <text evidence="3">The sequence shown here is derived from an EMBL/GenBank/DDBJ whole genome shotgun (WGS) entry which is preliminary data.</text>
</comment>
<gene>
    <name evidence="3" type="primary">mnmE_1</name>
    <name evidence="3" type="ORF">Pla108_07440</name>
</gene>
<dbReference type="Pfam" id="PF01926">
    <property type="entry name" value="MMR_HSR1"/>
    <property type="match status" value="1"/>
</dbReference>
<feature type="domain" description="G" evidence="1">
    <location>
        <begin position="176"/>
        <end position="278"/>
    </location>
</feature>
<dbReference type="EC" id="3.6.-.-" evidence="3"/>
<evidence type="ECO:0000259" key="1">
    <source>
        <dbReference type="Pfam" id="PF01926"/>
    </source>
</evidence>
<keyword evidence="3" id="KW-0378">Hydrolase</keyword>
<dbReference type="SUPFAM" id="SSF103025">
    <property type="entry name" value="Folate-binding domain"/>
    <property type="match status" value="1"/>
</dbReference>